<dbReference type="PROSITE" id="PS51154">
    <property type="entry name" value="MACRO"/>
    <property type="match status" value="1"/>
</dbReference>
<evidence type="ECO:0000313" key="5">
    <source>
        <dbReference type="Proteomes" id="UP001642409"/>
    </source>
</evidence>
<dbReference type="PANTHER" id="PTHR11106">
    <property type="entry name" value="GANGLIOSIDE INDUCED DIFFERENTIATION ASSOCIATED PROTEIN 2-RELATED"/>
    <property type="match status" value="1"/>
</dbReference>
<organism evidence="2">
    <name type="scientific">Hexamita inflata</name>
    <dbReference type="NCBI Taxonomy" id="28002"/>
    <lineage>
        <taxon>Eukaryota</taxon>
        <taxon>Metamonada</taxon>
        <taxon>Diplomonadida</taxon>
        <taxon>Hexamitidae</taxon>
        <taxon>Hexamitinae</taxon>
        <taxon>Hexamita</taxon>
    </lineage>
</organism>
<dbReference type="Proteomes" id="UP001642409">
    <property type="component" value="Unassembled WGS sequence"/>
</dbReference>
<dbReference type="EMBL" id="CAXDID020000003">
    <property type="protein sequence ID" value="CAL5971886.1"/>
    <property type="molecule type" value="Genomic_DNA"/>
</dbReference>
<name>A0AA86U0R1_9EUKA</name>
<keyword evidence="5" id="KW-1185">Reference proteome</keyword>
<proteinExistence type="predicted"/>
<evidence type="ECO:0000259" key="1">
    <source>
        <dbReference type="PROSITE" id="PS51154"/>
    </source>
</evidence>
<protein>
    <submittedName>
        <fullName evidence="2">Macro domain-containing protein</fullName>
    </submittedName>
    <submittedName>
        <fullName evidence="3">Macro_domain-containing protein</fullName>
    </submittedName>
</protein>
<gene>
    <name evidence="4" type="ORF">HINF_LOCUS12395</name>
    <name evidence="2" type="ORF">HINF_LOCUS14718</name>
    <name evidence="3" type="ORF">HINF_LOCUS1629</name>
</gene>
<evidence type="ECO:0000313" key="3">
    <source>
        <dbReference type="EMBL" id="CAL5971886.1"/>
    </source>
</evidence>
<feature type="domain" description="Macro" evidence="1">
    <location>
        <begin position="87"/>
        <end position="267"/>
    </location>
</feature>
<dbReference type="Gene3D" id="3.40.220.10">
    <property type="entry name" value="Leucine Aminopeptidase, subunit E, domain 1"/>
    <property type="match status" value="1"/>
</dbReference>
<dbReference type="EMBL" id="CATOUU010000380">
    <property type="protein sequence ID" value="CAI9927073.1"/>
    <property type="molecule type" value="Genomic_DNA"/>
</dbReference>
<reference evidence="3 5" key="2">
    <citation type="submission" date="2024-07" db="EMBL/GenBank/DDBJ databases">
        <authorList>
            <person name="Akdeniz Z."/>
        </authorList>
    </citation>
    <scope>NUCLEOTIDE SEQUENCE [LARGE SCALE GENOMIC DNA]</scope>
</reference>
<comment type="caution">
    <text evidence="2">The sequence shown here is derived from an EMBL/GenBank/DDBJ whole genome shotgun (WGS) entry which is preliminary data.</text>
</comment>
<dbReference type="SUPFAM" id="SSF52949">
    <property type="entry name" value="Macro domain-like"/>
    <property type="match status" value="1"/>
</dbReference>
<dbReference type="InterPro" id="IPR002589">
    <property type="entry name" value="Macro_dom"/>
</dbReference>
<sequence length="301" mass="33699">MSAENSENSEQGNNPVAMDESVMMQNFAQETRNPWDMLRGPLKEQLKFSRNVLWSEAAKARFHAHKAAPAFKQIQSTARIANLGSLTNLPKANTEINKRLCVVQGDICQMKTDALIVPMDDSELNARVHSIAGEELEAALKRQTVPLGDTGLTASFQLQKEGFPSVLFHCNVPKKEDPTNLKQAYDRAFYMADLENVGTIACPVLSGVSYPLPGQDYYPLIGAVHVMLSSVRQQFEKAKAHQFNLVVIVCANDREKNVVNELMELYFPHDPENELEDELIEEVKVEEVKVEKKAKKGKSKK</sequence>
<evidence type="ECO:0000313" key="4">
    <source>
        <dbReference type="EMBL" id="CAL5992057.1"/>
    </source>
</evidence>
<dbReference type="AlphaFoldDB" id="A0AA86U0R1"/>
<reference evidence="2" key="1">
    <citation type="submission" date="2023-06" db="EMBL/GenBank/DDBJ databases">
        <authorList>
            <person name="Kurt Z."/>
        </authorList>
    </citation>
    <scope>NUCLEOTIDE SEQUENCE</scope>
</reference>
<accession>A0AA86U0R1</accession>
<evidence type="ECO:0000313" key="2">
    <source>
        <dbReference type="EMBL" id="CAI9927073.1"/>
    </source>
</evidence>
<dbReference type="PANTHER" id="PTHR11106:SF27">
    <property type="entry name" value="MACRO DOMAIN-CONTAINING PROTEIN"/>
    <property type="match status" value="1"/>
</dbReference>
<dbReference type="InterPro" id="IPR043472">
    <property type="entry name" value="Macro_dom-like"/>
</dbReference>
<dbReference type="EMBL" id="CAXDID020000028">
    <property type="protein sequence ID" value="CAL5992057.1"/>
    <property type="molecule type" value="Genomic_DNA"/>
</dbReference>